<dbReference type="InterPro" id="IPR009057">
    <property type="entry name" value="Homeodomain-like_sf"/>
</dbReference>
<keyword evidence="1 2" id="KW-0238">DNA-binding</keyword>
<feature type="domain" description="HTH tetR-type" evidence="3">
    <location>
        <begin position="8"/>
        <end position="68"/>
    </location>
</feature>
<proteinExistence type="predicted"/>
<gene>
    <name evidence="4" type="ORF">ACFFJ8_12695</name>
</gene>
<name>A0ABV6J8W3_9BACL</name>
<protein>
    <submittedName>
        <fullName evidence="4">TetR/AcrR family transcriptional regulator</fullName>
    </submittedName>
</protein>
<evidence type="ECO:0000259" key="3">
    <source>
        <dbReference type="PROSITE" id="PS50977"/>
    </source>
</evidence>
<evidence type="ECO:0000313" key="4">
    <source>
        <dbReference type="EMBL" id="MFC0392222.1"/>
    </source>
</evidence>
<comment type="caution">
    <text evidence="4">The sequence shown here is derived from an EMBL/GenBank/DDBJ whole genome shotgun (WGS) entry which is preliminary data.</text>
</comment>
<dbReference type="RefSeq" id="WP_204819333.1">
    <property type="nucleotide sequence ID" value="NZ_JANHOF010000003.1"/>
</dbReference>
<dbReference type="Proteomes" id="UP001589818">
    <property type="component" value="Unassembled WGS sequence"/>
</dbReference>
<feature type="DNA-binding region" description="H-T-H motif" evidence="2">
    <location>
        <begin position="31"/>
        <end position="50"/>
    </location>
</feature>
<evidence type="ECO:0000256" key="1">
    <source>
        <dbReference type="ARBA" id="ARBA00023125"/>
    </source>
</evidence>
<dbReference type="InterPro" id="IPR050624">
    <property type="entry name" value="HTH-type_Tx_Regulator"/>
</dbReference>
<evidence type="ECO:0000256" key="2">
    <source>
        <dbReference type="PROSITE-ProRule" id="PRU00335"/>
    </source>
</evidence>
<dbReference type="SUPFAM" id="SSF48498">
    <property type="entry name" value="Tetracyclin repressor-like, C-terminal domain"/>
    <property type="match status" value="1"/>
</dbReference>
<reference evidence="4 5" key="1">
    <citation type="submission" date="2024-09" db="EMBL/GenBank/DDBJ databases">
        <authorList>
            <person name="Sun Q."/>
            <person name="Mori K."/>
        </authorList>
    </citation>
    <scope>NUCLEOTIDE SEQUENCE [LARGE SCALE GENOMIC DNA]</scope>
    <source>
        <strain evidence="4 5">CCM 4839</strain>
    </source>
</reference>
<keyword evidence="5" id="KW-1185">Reference proteome</keyword>
<dbReference type="InterPro" id="IPR036271">
    <property type="entry name" value="Tet_transcr_reg_TetR-rel_C_sf"/>
</dbReference>
<dbReference type="InterPro" id="IPR001647">
    <property type="entry name" value="HTH_TetR"/>
</dbReference>
<dbReference type="SUPFAM" id="SSF46689">
    <property type="entry name" value="Homeodomain-like"/>
    <property type="match status" value="1"/>
</dbReference>
<dbReference type="Pfam" id="PF00440">
    <property type="entry name" value="TetR_N"/>
    <property type="match status" value="1"/>
</dbReference>
<accession>A0ABV6J8W3</accession>
<sequence>MKNEERRELTIGQLLKAAKELVLEKGCDAITMKDIMDQSGLTKGAIFHYVKSKDEIFAWVLQEKLEETNQHFLNEVRQKPATFEGPMQAIAQNLASMENSDDVTNKVLVYLLGKENNPAVAEVLQKFYEKALSLSLQWITAGQQHGVIPESVDPQKTSELFVLMSIGLRVRSTFSPPKADSYTAQDLSAFIAASLKA</sequence>
<dbReference type="PROSITE" id="PS50977">
    <property type="entry name" value="HTH_TETR_2"/>
    <property type="match status" value="1"/>
</dbReference>
<dbReference type="PANTHER" id="PTHR43479">
    <property type="entry name" value="ACREF/ENVCD OPERON REPRESSOR-RELATED"/>
    <property type="match status" value="1"/>
</dbReference>
<dbReference type="PRINTS" id="PR00455">
    <property type="entry name" value="HTHTETR"/>
</dbReference>
<dbReference type="EMBL" id="JBHLVF010000017">
    <property type="protein sequence ID" value="MFC0392222.1"/>
    <property type="molecule type" value="Genomic_DNA"/>
</dbReference>
<dbReference type="PANTHER" id="PTHR43479:SF11">
    <property type="entry name" value="ACREF_ENVCD OPERON REPRESSOR-RELATED"/>
    <property type="match status" value="1"/>
</dbReference>
<evidence type="ECO:0000313" key="5">
    <source>
        <dbReference type="Proteomes" id="UP001589818"/>
    </source>
</evidence>
<dbReference type="Gene3D" id="1.10.357.10">
    <property type="entry name" value="Tetracycline Repressor, domain 2"/>
    <property type="match status" value="1"/>
</dbReference>
<organism evidence="4 5">
    <name type="scientific">Paenibacillus mendelii</name>
    <dbReference type="NCBI Taxonomy" id="206163"/>
    <lineage>
        <taxon>Bacteria</taxon>
        <taxon>Bacillati</taxon>
        <taxon>Bacillota</taxon>
        <taxon>Bacilli</taxon>
        <taxon>Bacillales</taxon>
        <taxon>Paenibacillaceae</taxon>
        <taxon>Paenibacillus</taxon>
    </lineage>
</organism>